<proteinExistence type="inferred from homology"/>
<keyword evidence="7" id="KW-1185">Reference proteome</keyword>
<organism evidence="6 7">
    <name type="scientific">Cohnella fermenti</name>
    <dbReference type="NCBI Taxonomy" id="2565925"/>
    <lineage>
        <taxon>Bacteria</taxon>
        <taxon>Bacillati</taxon>
        <taxon>Bacillota</taxon>
        <taxon>Bacilli</taxon>
        <taxon>Bacillales</taxon>
        <taxon>Paenibacillaceae</taxon>
        <taxon>Cohnella</taxon>
    </lineage>
</organism>
<evidence type="ECO:0000256" key="2">
    <source>
        <dbReference type="ARBA" id="ARBA00022630"/>
    </source>
</evidence>
<dbReference type="OrthoDB" id="9794638at2"/>
<comment type="caution">
    <text evidence="6">The sequence shown here is derived from an EMBL/GenBank/DDBJ whole genome shotgun (WGS) entry which is preliminary data.</text>
</comment>
<evidence type="ECO:0000259" key="5">
    <source>
        <dbReference type="SMART" id="SM00903"/>
    </source>
</evidence>
<evidence type="ECO:0000256" key="1">
    <source>
        <dbReference type="ARBA" id="ARBA00001917"/>
    </source>
</evidence>
<comment type="similarity">
    <text evidence="4">Belongs to the flavoredoxin family.</text>
</comment>
<evidence type="ECO:0000313" key="6">
    <source>
        <dbReference type="EMBL" id="THF84570.1"/>
    </source>
</evidence>
<feature type="domain" description="Flavin reductase like" evidence="5">
    <location>
        <begin position="20"/>
        <end position="177"/>
    </location>
</feature>
<dbReference type="AlphaFoldDB" id="A0A4S4C944"/>
<keyword evidence="3" id="KW-0288">FMN</keyword>
<dbReference type="Proteomes" id="UP000310636">
    <property type="component" value="Unassembled WGS sequence"/>
</dbReference>
<dbReference type="Pfam" id="PF01613">
    <property type="entry name" value="Flavin_Reduct"/>
    <property type="match status" value="1"/>
</dbReference>
<dbReference type="PANTHER" id="PTHR33798:SF5">
    <property type="entry name" value="FLAVIN REDUCTASE LIKE DOMAIN-CONTAINING PROTEIN"/>
    <property type="match status" value="1"/>
</dbReference>
<protein>
    <submittedName>
        <fullName evidence="6">Flavin reductase family protein</fullName>
    </submittedName>
</protein>
<reference evidence="6 7" key="1">
    <citation type="submission" date="2019-04" db="EMBL/GenBank/DDBJ databases">
        <title>Cohnella sp. nov. isolated from preserved vegetables.</title>
        <authorList>
            <person name="Lin S.-Y."/>
            <person name="Hung M.-H."/>
            <person name="Young C.-C."/>
        </authorList>
    </citation>
    <scope>NUCLEOTIDE SEQUENCE [LARGE SCALE GENOMIC DNA]</scope>
    <source>
        <strain evidence="6 7">CC-MHH1044</strain>
    </source>
</reference>
<dbReference type="SUPFAM" id="SSF50475">
    <property type="entry name" value="FMN-binding split barrel"/>
    <property type="match status" value="1"/>
</dbReference>
<dbReference type="GO" id="GO:0016646">
    <property type="term" value="F:oxidoreductase activity, acting on the CH-NH group of donors, NAD or NADP as acceptor"/>
    <property type="evidence" value="ECO:0007669"/>
    <property type="project" value="UniProtKB-ARBA"/>
</dbReference>
<keyword evidence="2" id="KW-0285">Flavoprotein</keyword>
<evidence type="ECO:0000256" key="3">
    <source>
        <dbReference type="ARBA" id="ARBA00022643"/>
    </source>
</evidence>
<gene>
    <name evidence="6" type="ORF">E6C55_00885</name>
</gene>
<name>A0A4S4C944_9BACL</name>
<dbReference type="GO" id="GO:0010181">
    <property type="term" value="F:FMN binding"/>
    <property type="evidence" value="ECO:0007669"/>
    <property type="project" value="InterPro"/>
</dbReference>
<evidence type="ECO:0000313" key="7">
    <source>
        <dbReference type="Proteomes" id="UP000310636"/>
    </source>
</evidence>
<dbReference type="PANTHER" id="PTHR33798">
    <property type="entry name" value="FLAVOPROTEIN OXYGENASE"/>
    <property type="match status" value="1"/>
</dbReference>
<comment type="cofactor">
    <cofactor evidence="1">
        <name>FMN</name>
        <dbReference type="ChEBI" id="CHEBI:58210"/>
    </cofactor>
</comment>
<evidence type="ECO:0000256" key="4">
    <source>
        <dbReference type="ARBA" id="ARBA00038054"/>
    </source>
</evidence>
<dbReference type="Gene3D" id="2.30.110.10">
    <property type="entry name" value="Electron Transport, Fmn-binding Protein, Chain A"/>
    <property type="match status" value="1"/>
</dbReference>
<dbReference type="RefSeq" id="WP_136367885.1">
    <property type="nucleotide sequence ID" value="NZ_SSOB01000001.1"/>
</dbReference>
<dbReference type="EMBL" id="SSOB01000001">
    <property type="protein sequence ID" value="THF84570.1"/>
    <property type="molecule type" value="Genomic_DNA"/>
</dbReference>
<dbReference type="InterPro" id="IPR012349">
    <property type="entry name" value="Split_barrel_FMN-bd"/>
</dbReference>
<dbReference type="SMART" id="SM00903">
    <property type="entry name" value="Flavin_Reduct"/>
    <property type="match status" value="1"/>
</dbReference>
<sequence>MAVIDPSSQSERDNYKLLIGSILPRPIALVTTLSEDGVVNAAPFSYFNIVCSNPPLVSVSVQRRGGVPKDTARNAQASGHFVVHIVDEANVEAANAAAASLPADVSELETAGLTEVPSVKVAAPGIAEAKMRMECVLEHSFPLGGTEGAPHCDLLIGRVVCFHVADELLHEGRIDVRKLSPVSRLAGSHYSKLGEIFALARPE</sequence>
<dbReference type="InterPro" id="IPR002563">
    <property type="entry name" value="Flavin_Rdtase-like_dom"/>
</dbReference>
<accession>A0A4S4C944</accession>